<dbReference type="EMBL" id="MHJJ01000007">
    <property type="protein sequence ID" value="OGY65724.1"/>
    <property type="molecule type" value="Genomic_DNA"/>
</dbReference>
<reference evidence="2 3" key="1">
    <citation type="journal article" date="2016" name="Nat. Commun.">
        <title>Thousands of microbial genomes shed light on interconnected biogeochemical processes in an aquifer system.</title>
        <authorList>
            <person name="Anantharaman K."/>
            <person name="Brown C.T."/>
            <person name="Hug L.A."/>
            <person name="Sharon I."/>
            <person name="Castelle C.J."/>
            <person name="Probst A.J."/>
            <person name="Thomas B.C."/>
            <person name="Singh A."/>
            <person name="Wilkins M.J."/>
            <person name="Karaoz U."/>
            <person name="Brodie E.L."/>
            <person name="Williams K.H."/>
            <person name="Hubbard S.S."/>
            <person name="Banfield J.F."/>
        </authorList>
    </citation>
    <scope>NUCLEOTIDE SEQUENCE [LARGE SCALE GENOMIC DNA]</scope>
</reference>
<name>A0A1G1ZMC5_9BACT</name>
<dbReference type="AlphaFoldDB" id="A0A1G1ZMC5"/>
<sequence length="314" mass="33850">MKTITRKKVGFIAFGLASFILLSSFLFPLSSFAEGYQLNVSIPGLPAGEVTSLGQFIKAIYNWGLGVVGLVAFAMIVWGAIEYTVSAGNASRRQDAVDRITQAIVGLALLLGAYIILFTIDPGLVTLREPGGLQLETVKAPALTLPTENIASPQTIAGIESIKTKAAEATGKILSARNRADITLEEINDSITLAVTVGTVIYGSDFYNELTALEQPARHIALTVLPPLIAQAEAKRDEVIKFADAALNQQFIAIDALNTGKPIPQDTFYNMDVLRNTAEAHFMQLLSLQNQIEDLAQDVENTKIQIDVKIAGYQ</sequence>
<comment type="caution">
    <text evidence="2">The sequence shown here is derived from an EMBL/GenBank/DDBJ whole genome shotgun (WGS) entry which is preliminary data.</text>
</comment>
<keyword evidence="1" id="KW-1133">Transmembrane helix</keyword>
<evidence type="ECO:0000313" key="2">
    <source>
        <dbReference type="EMBL" id="OGY65724.1"/>
    </source>
</evidence>
<dbReference type="Proteomes" id="UP000177942">
    <property type="component" value="Unassembled WGS sequence"/>
</dbReference>
<keyword evidence="1" id="KW-0472">Membrane</keyword>
<dbReference type="InterPro" id="IPR043993">
    <property type="entry name" value="T4SS_pilin"/>
</dbReference>
<feature type="transmembrane region" description="Helical" evidence="1">
    <location>
        <begin position="59"/>
        <end position="81"/>
    </location>
</feature>
<proteinExistence type="predicted"/>
<dbReference type="STRING" id="1798407.A3A16_03880"/>
<evidence type="ECO:0000313" key="3">
    <source>
        <dbReference type="Proteomes" id="UP000177942"/>
    </source>
</evidence>
<feature type="transmembrane region" description="Helical" evidence="1">
    <location>
        <begin position="102"/>
        <end position="120"/>
    </location>
</feature>
<dbReference type="Pfam" id="PF18895">
    <property type="entry name" value="T4SS_pilin"/>
    <property type="match status" value="1"/>
</dbReference>
<accession>A0A1G1ZMC5</accession>
<protein>
    <submittedName>
        <fullName evidence="2">Uncharacterized protein</fullName>
    </submittedName>
</protein>
<keyword evidence="1" id="KW-0812">Transmembrane</keyword>
<organism evidence="2 3">
    <name type="scientific">Candidatus Harrisonbacteria bacterium RIFCSPLOWO2_01_FULL_44_18</name>
    <dbReference type="NCBI Taxonomy" id="1798407"/>
    <lineage>
        <taxon>Bacteria</taxon>
        <taxon>Candidatus Harrisoniibacteriota</taxon>
    </lineage>
</organism>
<gene>
    <name evidence="2" type="ORF">A3A16_03880</name>
</gene>
<evidence type="ECO:0000256" key="1">
    <source>
        <dbReference type="SAM" id="Phobius"/>
    </source>
</evidence>